<evidence type="ECO:0000313" key="1">
    <source>
        <dbReference type="EMBL" id="MFN0290493.1"/>
    </source>
</evidence>
<dbReference type="RefSeq" id="WP_394347858.1">
    <property type="nucleotide sequence ID" value="NZ_SRMP02000003.1"/>
</dbReference>
<dbReference type="EMBL" id="SRMP02000003">
    <property type="protein sequence ID" value="MFN0290493.1"/>
    <property type="molecule type" value="Genomic_DNA"/>
</dbReference>
<keyword evidence="2" id="KW-1185">Reference proteome</keyword>
<reference evidence="1 2" key="1">
    <citation type="submission" date="2024-12" db="EMBL/GenBank/DDBJ databases">
        <authorList>
            <person name="Hu S."/>
        </authorList>
    </citation>
    <scope>NUCLEOTIDE SEQUENCE [LARGE SCALE GENOMIC DNA]</scope>
    <source>
        <strain evidence="1 2">P-25</strain>
    </source>
</reference>
<comment type="caution">
    <text evidence="1">The sequence shown here is derived from an EMBL/GenBank/DDBJ whole genome shotgun (WGS) entry which is preliminary data.</text>
</comment>
<evidence type="ECO:0000313" key="2">
    <source>
        <dbReference type="Proteomes" id="UP001517367"/>
    </source>
</evidence>
<name>A0ABW9JH37_9SPHI</name>
<evidence type="ECO:0008006" key="3">
    <source>
        <dbReference type="Google" id="ProtNLM"/>
    </source>
</evidence>
<proteinExistence type="predicted"/>
<sequence length="36" mass="4658">MNREKQLKKWNRSKKENLINKFNKEWKDLEHEISEW</sequence>
<organism evidence="1 2">
    <name type="scientific">Pedobacter helvus</name>
    <dbReference type="NCBI Taxonomy" id="2563444"/>
    <lineage>
        <taxon>Bacteria</taxon>
        <taxon>Pseudomonadati</taxon>
        <taxon>Bacteroidota</taxon>
        <taxon>Sphingobacteriia</taxon>
        <taxon>Sphingobacteriales</taxon>
        <taxon>Sphingobacteriaceae</taxon>
        <taxon>Pedobacter</taxon>
    </lineage>
</organism>
<protein>
    <recommendedName>
        <fullName evidence="3">GIY-YIG domain-containing protein</fullName>
    </recommendedName>
</protein>
<gene>
    <name evidence="1" type="ORF">E5L68_003780</name>
</gene>
<dbReference type="Proteomes" id="UP001517367">
    <property type="component" value="Unassembled WGS sequence"/>
</dbReference>
<accession>A0ABW9JH37</accession>